<protein>
    <submittedName>
        <fullName evidence="1">Uncharacterized protein</fullName>
    </submittedName>
</protein>
<proteinExistence type="predicted"/>
<comment type="caution">
    <text evidence="1">The sequence shown here is derived from an EMBL/GenBank/DDBJ whole genome shotgun (WGS) entry which is preliminary data.</text>
</comment>
<sequence length="83" mass="9685">MTSSRSEINYSHESHHIRKINSISRIYAVSSKLLNLGEVFLRGILFYILSVSGSDMYRRRYVKDCVFIKVSVEEVKNLIVMEK</sequence>
<accession>A0A8H3LT42</accession>
<evidence type="ECO:0000313" key="1">
    <source>
        <dbReference type="EMBL" id="GES91651.1"/>
    </source>
</evidence>
<gene>
    <name evidence="1" type="ORF">RCL2_001845500</name>
</gene>
<organism evidence="1 2">
    <name type="scientific">Rhizophagus clarus</name>
    <dbReference type="NCBI Taxonomy" id="94130"/>
    <lineage>
        <taxon>Eukaryota</taxon>
        <taxon>Fungi</taxon>
        <taxon>Fungi incertae sedis</taxon>
        <taxon>Mucoromycota</taxon>
        <taxon>Glomeromycotina</taxon>
        <taxon>Glomeromycetes</taxon>
        <taxon>Glomerales</taxon>
        <taxon>Glomeraceae</taxon>
        <taxon>Rhizophagus</taxon>
    </lineage>
</organism>
<dbReference type="EMBL" id="BLAL01000206">
    <property type="protein sequence ID" value="GES91651.1"/>
    <property type="molecule type" value="Genomic_DNA"/>
</dbReference>
<evidence type="ECO:0000313" key="2">
    <source>
        <dbReference type="Proteomes" id="UP000615446"/>
    </source>
</evidence>
<name>A0A8H3LT42_9GLOM</name>
<reference evidence="1" key="1">
    <citation type="submission" date="2019-10" db="EMBL/GenBank/DDBJ databases">
        <title>Conservation and host-specific expression of non-tandemly repeated heterogenous ribosome RNA gene in arbuscular mycorrhizal fungi.</title>
        <authorList>
            <person name="Maeda T."/>
            <person name="Kobayashi Y."/>
            <person name="Nakagawa T."/>
            <person name="Ezawa T."/>
            <person name="Yamaguchi K."/>
            <person name="Bino T."/>
            <person name="Nishimoto Y."/>
            <person name="Shigenobu S."/>
            <person name="Kawaguchi M."/>
        </authorList>
    </citation>
    <scope>NUCLEOTIDE SEQUENCE</scope>
    <source>
        <strain evidence="1">HR1</strain>
    </source>
</reference>
<dbReference type="Proteomes" id="UP000615446">
    <property type="component" value="Unassembled WGS sequence"/>
</dbReference>
<dbReference type="AlphaFoldDB" id="A0A8H3LT42"/>